<comment type="caution">
    <text evidence="6">The sequence shown here is derived from an EMBL/GenBank/DDBJ whole genome shotgun (WGS) entry which is preliminary data.</text>
</comment>
<dbReference type="Proteomes" id="UP001165363">
    <property type="component" value="Unassembled WGS sequence"/>
</dbReference>
<accession>A0ABT0RLI8</accession>
<keyword evidence="2" id="KW-0812">Transmembrane</keyword>
<feature type="domain" description="TonB C-terminal" evidence="5">
    <location>
        <begin position="172"/>
        <end position="265"/>
    </location>
</feature>
<evidence type="ECO:0000313" key="7">
    <source>
        <dbReference type="Proteomes" id="UP001165363"/>
    </source>
</evidence>
<evidence type="ECO:0000313" key="6">
    <source>
        <dbReference type="EMBL" id="MCL6683144.1"/>
    </source>
</evidence>
<dbReference type="NCBIfam" id="TIGR01352">
    <property type="entry name" value="tonB_Cterm"/>
    <property type="match status" value="1"/>
</dbReference>
<dbReference type="RefSeq" id="WP_249847087.1">
    <property type="nucleotide sequence ID" value="NZ_JAMGBD010000001.1"/>
</dbReference>
<gene>
    <name evidence="6" type="ORF">LZ536_04390</name>
</gene>
<keyword evidence="4" id="KW-0472">Membrane</keyword>
<evidence type="ECO:0000256" key="2">
    <source>
        <dbReference type="ARBA" id="ARBA00022692"/>
    </source>
</evidence>
<keyword evidence="3" id="KW-1133">Transmembrane helix</keyword>
<organism evidence="6 7">
    <name type="scientific">Sphingomonas alba</name>
    <dbReference type="NCBI Taxonomy" id="2908208"/>
    <lineage>
        <taxon>Bacteria</taxon>
        <taxon>Pseudomonadati</taxon>
        <taxon>Pseudomonadota</taxon>
        <taxon>Alphaproteobacteria</taxon>
        <taxon>Sphingomonadales</taxon>
        <taxon>Sphingomonadaceae</taxon>
        <taxon>Sphingomonas</taxon>
    </lineage>
</organism>
<evidence type="ECO:0000256" key="3">
    <source>
        <dbReference type="ARBA" id="ARBA00022989"/>
    </source>
</evidence>
<dbReference type="InterPro" id="IPR037682">
    <property type="entry name" value="TonB_C"/>
</dbReference>
<sequence>MASFAILAAHLLAVTDISPVELLPSGQWHVEYAKSSCIISRPFGAKPNTTLFGLKPAPNSDVVTILVIQPSPKGRGVGGIADVRLSSGLVPAPAYFSSVTTNGVRVTTINLPRTALDGLAKGDSIAIDAAKVVNVLLAPTSFDKALKALNDCESDLLTSWGFDKAAQAEIATPPKGTLQGLVRNDDYPDKAIDANASGSVGFRLKIEADGSIGACDVLESSGNRDLDGTTCAVMKKRAHYQPAMGHDGKPRWTYTFGRVTWMLEY</sequence>
<dbReference type="PROSITE" id="PS52015">
    <property type="entry name" value="TONB_CTD"/>
    <property type="match status" value="1"/>
</dbReference>
<dbReference type="Pfam" id="PF03544">
    <property type="entry name" value="TonB_C"/>
    <property type="match status" value="1"/>
</dbReference>
<evidence type="ECO:0000256" key="4">
    <source>
        <dbReference type="ARBA" id="ARBA00023136"/>
    </source>
</evidence>
<evidence type="ECO:0000259" key="5">
    <source>
        <dbReference type="PROSITE" id="PS52015"/>
    </source>
</evidence>
<dbReference type="InterPro" id="IPR006260">
    <property type="entry name" value="TonB/TolA_C"/>
</dbReference>
<comment type="subcellular location">
    <subcellularLocation>
        <location evidence="1">Membrane</location>
        <topology evidence="1">Single-pass membrane protein</topology>
    </subcellularLocation>
</comment>
<dbReference type="Gene3D" id="3.30.1150.10">
    <property type="match status" value="1"/>
</dbReference>
<dbReference type="SUPFAM" id="SSF74653">
    <property type="entry name" value="TolA/TonB C-terminal domain"/>
    <property type="match status" value="1"/>
</dbReference>
<dbReference type="EMBL" id="JAMGBD010000001">
    <property type="protein sequence ID" value="MCL6683144.1"/>
    <property type="molecule type" value="Genomic_DNA"/>
</dbReference>
<protein>
    <submittedName>
        <fullName evidence="6">Energy transducer TonB</fullName>
    </submittedName>
</protein>
<reference evidence="6" key="1">
    <citation type="submission" date="2022-05" db="EMBL/GenBank/DDBJ databases">
        <authorList>
            <person name="Jo J.-H."/>
            <person name="Im W.-T."/>
        </authorList>
    </citation>
    <scope>NUCLEOTIDE SEQUENCE</scope>
    <source>
        <strain evidence="6">SE158</strain>
    </source>
</reference>
<proteinExistence type="predicted"/>
<keyword evidence="7" id="KW-1185">Reference proteome</keyword>
<evidence type="ECO:0000256" key="1">
    <source>
        <dbReference type="ARBA" id="ARBA00004167"/>
    </source>
</evidence>
<name>A0ABT0RLI8_9SPHN</name>